<dbReference type="VEuPathDB" id="TrichDB:TVAG_260730"/>
<evidence type="ECO:0000256" key="2">
    <source>
        <dbReference type="ARBA" id="ARBA00005648"/>
    </source>
</evidence>
<dbReference type="RefSeq" id="XP_001314836.1">
    <property type="nucleotide sequence ID" value="XM_001314801.1"/>
</dbReference>
<keyword evidence="5 6" id="KW-0472">Membrane</keyword>
<accession>A2EXJ6</accession>
<dbReference type="AlphaFoldDB" id="A2EXJ6"/>
<evidence type="ECO:0000259" key="8">
    <source>
        <dbReference type="Pfam" id="PF13850"/>
    </source>
</evidence>
<evidence type="ECO:0000313" key="10">
    <source>
        <dbReference type="Proteomes" id="UP000001542"/>
    </source>
</evidence>
<dbReference type="Proteomes" id="UP000001542">
    <property type="component" value="Unassembled WGS sequence"/>
</dbReference>
<evidence type="ECO:0000313" key="9">
    <source>
        <dbReference type="EMBL" id="EAY02613.1"/>
    </source>
</evidence>
<feature type="domain" description="Endoplasmic reticulum vesicle transporter C-terminal" evidence="7">
    <location>
        <begin position="131"/>
        <end position="339"/>
    </location>
</feature>
<evidence type="ECO:0000256" key="5">
    <source>
        <dbReference type="ARBA" id="ARBA00023136"/>
    </source>
</evidence>
<feature type="transmembrane region" description="Helical" evidence="6">
    <location>
        <begin position="20"/>
        <end position="41"/>
    </location>
</feature>
<gene>
    <name evidence="9" type="ORF">TVAG_260730</name>
</gene>
<dbReference type="GO" id="GO:0030134">
    <property type="term" value="C:COPII-coated ER to Golgi transport vesicle"/>
    <property type="evidence" value="ECO:0000318"/>
    <property type="project" value="GO_Central"/>
</dbReference>
<dbReference type="InterPro" id="IPR045888">
    <property type="entry name" value="Erv"/>
</dbReference>
<dbReference type="OMA" id="LSHTINW"/>
<keyword evidence="4 6" id="KW-1133">Transmembrane helix</keyword>
<dbReference type="STRING" id="5722.A2EXJ6"/>
<dbReference type="InterPro" id="IPR012936">
    <property type="entry name" value="Erv_C"/>
</dbReference>
<feature type="domain" description="Endoplasmic reticulum vesicle transporter N-terminal" evidence="8">
    <location>
        <begin position="1"/>
        <end position="92"/>
    </location>
</feature>
<dbReference type="KEGG" id="tva:4760453"/>
<dbReference type="InterPro" id="IPR039542">
    <property type="entry name" value="Erv_N"/>
</dbReference>
<dbReference type="PANTHER" id="PTHR10984">
    <property type="entry name" value="ENDOPLASMIC RETICULUM-GOLGI INTERMEDIATE COMPARTMENT PROTEIN"/>
    <property type="match status" value="1"/>
</dbReference>
<sequence length="356" mass="41017">MKNFDLFPKVKNEYQGVKTISGGIITILTFILIQFSLIFFIKDALNYKIQESLHQNNTILSGDTELWLSFNITVDAPCNFLQVYITDESGHHRKQSIRALMKQNLDKDYCPYGDFQLFTKNISDNGECGYCYGHKYQECCYTCLDVVYGHIATYRAPPSLEGISQCKRDLNFYNNGSKCLLMGSTRTPYAYGQLIISMNSQNQVPKKTLIDNTLVTKYLNLSHTIGHFFFGKESKFIKNPLDSYIQIQNDTKYHQYIYRLSLIQTSIYYPDQIFATTQYSAHFSDKILEKKSEERPGIIFKFSIYPINSKITVTKTKLHFLLLSVCSIIGGGFMISSLIHSCLIYYPQPRKPIKLV</sequence>
<dbReference type="InParanoid" id="A2EXJ6"/>
<proteinExistence type="inferred from homology"/>
<organism evidence="9 10">
    <name type="scientific">Trichomonas vaginalis (strain ATCC PRA-98 / G3)</name>
    <dbReference type="NCBI Taxonomy" id="412133"/>
    <lineage>
        <taxon>Eukaryota</taxon>
        <taxon>Metamonada</taxon>
        <taxon>Parabasalia</taxon>
        <taxon>Trichomonadida</taxon>
        <taxon>Trichomonadidae</taxon>
        <taxon>Trichomonas</taxon>
    </lineage>
</organism>
<dbReference type="VEuPathDB" id="TrichDB:TVAGG3_0241280"/>
<name>A2EXJ6_TRIV3</name>
<dbReference type="Pfam" id="PF07970">
    <property type="entry name" value="COPIIcoated_ERV"/>
    <property type="match status" value="1"/>
</dbReference>
<comment type="subcellular location">
    <subcellularLocation>
        <location evidence="1">Membrane</location>
        <topology evidence="1">Multi-pass membrane protein</topology>
    </subcellularLocation>
</comment>
<protein>
    <recommendedName>
        <fullName evidence="11">Endoplasmic reticulum vesicle transporter C-terminal domain-containing protein</fullName>
    </recommendedName>
</protein>
<reference evidence="9" key="2">
    <citation type="journal article" date="2007" name="Science">
        <title>Draft genome sequence of the sexually transmitted pathogen Trichomonas vaginalis.</title>
        <authorList>
            <person name="Carlton J.M."/>
            <person name="Hirt R.P."/>
            <person name="Silva J.C."/>
            <person name="Delcher A.L."/>
            <person name="Schatz M."/>
            <person name="Zhao Q."/>
            <person name="Wortman J.R."/>
            <person name="Bidwell S.L."/>
            <person name="Alsmark U.C.M."/>
            <person name="Besteiro S."/>
            <person name="Sicheritz-Ponten T."/>
            <person name="Noel C.J."/>
            <person name="Dacks J.B."/>
            <person name="Foster P.G."/>
            <person name="Simillion C."/>
            <person name="Van de Peer Y."/>
            <person name="Miranda-Saavedra D."/>
            <person name="Barton G.J."/>
            <person name="Westrop G.D."/>
            <person name="Mueller S."/>
            <person name="Dessi D."/>
            <person name="Fiori P.L."/>
            <person name="Ren Q."/>
            <person name="Paulsen I."/>
            <person name="Zhang H."/>
            <person name="Bastida-Corcuera F.D."/>
            <person name="Simoes-Barbosa A."/>
            <person name="Brown M.T."/>
            <person name="Hayes R.D."/>
            <person name="Mukherjee M."/>
            <person name="Okumura C.Y."/>
            <person name="Schneider R."/>
            <person name="Smith A.J."/>
            <person name="Vanacova S."/>
            <person name="Villalvazo M."/>
            <person name="Haas B.J."/>
            <person name="Pertea M."/>
            <person name="Feldblyum T.V."/>
            <person name="Utterback T.R."/>
            <person name="Shu C.L."/>
            <person name="Osoegawa K."/>
            <person name="de Jong P.J."/>
            <person name="Hrdy I."/>
            <person name="Horvathova L."/>
            <person name="Zubacova Z."/>
            <person name="Dolezal P."/>
            <person name="Malik S.B."/>
            <person name="Logsdon J.M. Jr."/>
            <person name="Henze K."/>
            <person name="Gupta A."/>
            <person name="Wang C.C."/>
            <person name="Dunne R.L."/>
            <person name="Upcroft J.A."/>
            <person name="Upcroft P."/>
            <person name="White O."/>
            <person name="Salzberg S.L."/>
            <person name="Tang P."/>
            <person name="Chiu C.-H."/>
            <person name="Lee Y.-S."/>
            <person name="Embley T.M."/>
            <person name="Coombs G.H."/>
            <person name="Mottram J.C."/>
            <person name="Tachezy J."/>
            <person name="Fraser-Liggett C.M."/>
            <person name="Johnson P.J."/>
        </authorList>
    </citation>
    <scope>NUCLEOTIDE SEQUENCE [LARGE SCALE GENOMIC DNA]</scope>
    <source>
        <strain evidence="9">G3</strain>
    </source>
</reference>
<evidence type="ECO:0000256" key="1">
    <source>
        <dbReference type="ARBA" id="ARBA00004141"/>
    </source>
</evidence>
<dbReference type="OrthoDB" id="5541786at2759"/>
<feature type="transmembrane region" description="Helical" evidence="6">
    <location>
        <begin position="320"/>
        <end position="346"/>
    </location>
</feature>
<evidence type="ECO:0000256" key="4">
    <source>
        <dbReference type="ARBA" id="ARBA00022989"/>
    </source>
</evidence>
<keyword evidence="3 6" id="KW-0812">Transmembrane</keyword>
<keyword evidence="10" id="KW-1185">Reference proteome</keyword>
<evidence type="ECO:0000259" key="7">
    <source>
        <dbReference type="Pfam" id="PF07970"/>
    </source>
</evidence>
<evidence type="ECO:0008006" key="11">
    <source>
        <dbReference type="Google" id="ProtNLM"/>
    </source>
</evidence>
<dbReference type="Pfam" id="PF13850">
    <property type="entry name" value="ERGIC_N"/>
    <property type="match status" value="1"/>
</dbReference>
<dbReference type="GO" id="GO:0016020">
    <property type="term" value="C:membrane"/>
    <property type="evidence" value="ECO:0007669"/>
    <property type="project" value="UniProtKB-SubCell"/>
</dbReference>
<dbReference type="EMBL" id="DS113530">
    <property type="protein sequence ID" value="EAY02613.1"/>
    <property type="molecule type" value="Genomic_DNA"/>
</dbReference>
<evidence type="ECO:0000256" key="3">
    <source>
        <dbReference type="ARBA" id="ARBA00022692"/>
    </source>
</evidence>
<reference evidence="9" key="1">
    <citation type="submission" date="2006-10" db="EMBL/GenBank/DDBJ databases">
        <authorList>
            <person name="Amadeo P."/>
            <person name="Zhao Q."/>
            <person name="Wortman J."/>
            <person name="Fraser-Liggett C."/>
            <person name="Carlton J."/>
        </authorList>
    </citation>
    <scope>NUCLEOTIDE SEQUENCE</scope>
    <source>
        <strain evidence="9">G3</strain>
    </source>
</reference>
<comment type="similarity">
    <text evidence="2">Belongs to the ERGIC family.</text>
</comment>
<dbReference type="eggNOG" id="KOG2667">
    <property type="taxonomic scope" value="Eukaryota"/>
</dbReference>
<dbReference type="PANTHER" id="PTHR10984:SF25">
    <property type="entry name" value="ENDOPLASMIC RETICULUM-GOLGI INTERMEDIATE COMPARTMENT PROTEIN 3"/>
    <property type="match status" value="1"/>
</dbReference>
<dbReference type="GO" id="GO:0005783">
    <property type="term" value="C:endoplasmic reticulum"/>
    <property type="evidence" value="ECO:0000318"/>
    <property type="project" value="GO_Central"/>
</dbReference>
<evidence type="ECO:0000256" key="6">
    <source>
        <dbReference type="SAM" id="Phobius"/>
    </source>
</evidence>